<sequence length="116" mass="13045">MALHHRINYLELPARELEATKAFFQAVFGWGFVDYGPDYSCFTQAGIDGGFFRSSLSFDTLNGSPLLVIYSNDLNASLEAVKTQGGEICKDIFSFPGGRRFHFRCPSQNEYAVWSE</sequence>
<dbReference type="Pfam" id="PF00903">
    <property type="entry name" value="Glyoxalase"/>
    <property type="match status" value="1"/>
</dbReference>
<dbReference type="CDD" id="cd07247">
    <property type="entry name" value="SgaA_N_like"/>
    <property type="match status" value="1"/>
</dbReference>
<dbReference type="Proteomes" id="UP000254069">
    <property type="component" value="Unassembled WGS sequence"/>
</dbReference>
<evidence type="ECO:0000259" key="1">
    <source>
        <dbReference type="Pfam" id="PF00903"/>
    </source>
</evidence>
<accession>A0A380BM00</accession>
<reference evidence="2 3" key="1">
    <citation type="submission" date="2018-06" db="EMBL/GenBank/DDBJ databases">
        <authorList>
            <consortium name="Pathogen Informatics"/>
            <person name="Doyle S."/>
        </authorList>
    </citation>
    <scope>NUCLEOTIDE SEQUENCE [LARGE SCALE GENOMIC DNA]</scope>
    <source>
        <strain evidence="2 3">NCTC10738</strain>
    </source>
</reference>
<dbReference type="InterPro" id="IPR052164">
    <property type="entry name" value="Anthracycline_SecMetBiosynth"/>
</dbReference>
<dbReference type="RefSeq" id="WP_025889389.1">
    <property type="nucleotide sequence ID" value="NZ_AP024612.1"/>
</dbReference>
<protein>
    <submittedName>
        <fullName evidence="2">Predicted enzyme related to lactoylglutathione lyase</fullName>
    </submittedName>
</protein>
<dbReference type="GO" id="GO:0016829">
    <property type="term" value="F:lyase activity"/>
    <property type="evidence" value="ECO:0007669"/>
    <property type="project" value="UniProtKB-KW"/>
</dbReference>
<keyword evidence="2" id="KW-0456">Lyase</keyword>
<dbReference type="InterPro" id="IPR029068">
    <property type="entry name" value="Glyas_Bleomycin-R_OHBP_Dase"/>
</dbReference>
<dbReference type="Gene3D" id="3.10.180.10">
    <property type="entry name" value="2,3-Dihydroxybiphenyl 1,2-Dioxygenase, domain 1"/>
    <property type="match status" value="1"/>
</dbReference>
<name>A0A380BM00_9GAMM</name>
<feature type="domain" description="Glyoxalase/fosfomycin resistance/dioxygenase" evidence="1">
    <location>
        <begin position="6"/>
        <end position="109"/>
    </location>
</feature>
<keyword evidence="3" id="KW-1185">Reference proteome</keyword>
<evidence type="ECO:0000313" key="2">
    <source>
        <dbReference type="EMBL" id="SUJ03117.1"/>
    </source>
</evidence>
<dbReference type="AlphaFoldDB" id="A0A380BM00"/>
<evidence type="ECO:0000313" key="3">
    <source>
        <dbReference type="Proteomes" id="UP000254069"/>
    </source>
</evidence>
<dbReference type="PANTHER" id="PTHR33993:SF1">
    <property type="entry name" value="GLYOXALASE FAMILY PROTEIN"/>
    <property type="match status" value="1"/>
</dbReference>
<dbReference type="InterPro" id="IPR004360">
    <property type="entry name" value="Glyas_Fos-R_dOase_dom"/>
</dbReference>
<dbReference type="EMBL" id="UGYO01000002">
    <property type="protein sequence ID" value="SUJ03117.1"/>
    <property type="molecule type" value="Genomic_DNA"/>
</dbReference>
<gene>
    <name evidence="2" type="ORF">NCTC10738_03553</name>
</gene>
<organism evidence="2 3">
    <name type="scientific">Shewanella algae</name>
    <dbReference type="NCBI Taxonomy" id="38313"/>
    <lineage>
        <taxon>Bacteria</taxon>
        <taxon>Pseudomonadati</taxon>
        <taxon>Pseudomonadota</taxon>
        <taxon>Gammaproteobacteria</taxon>
        <taxon>Alteromonadales</taxon>
        <taxon>Shewanellaceae</taxon>
        <taxon>Shewanella</taxon>
    </lineage>
</organism>
<dbReference type="SUPFAM" id="SSF54593">
    <property type="entry name" value="Glyoxalase/Bleomycin resistance protein/Dihydroxybiphenyl dioxygenase"/>
    <property type="match status" value="1"/>
</dbReference>
<proteinExistence type="predicted"/>
<dbReference type="PANTHER" id="PTHR33993">
    <property type="entry name" value="GLYOXALASE-RELATED"/>
    <property type="match status" value="1"/>
</dbReference>